<evidence type="ECO:0000256" key="1">
    <source>
        <dbReference type="SAM" id="SignalP"/>
    </source>
</evidence>
<evidence type="ECO:0000313" key="3">
    <source>
        <dbReference type="Proteomes" id="UP001497045"/>
    </source>
</evidence>
<dbReference type="Pfam" id="PF18950">
    <property type="entry name" value="DUF5694"/>
    <property type="match status" value="1"/>
</dbReference>
<accession>A0ABU9IC87</accession>
<organism evidence="2 3">
    <name type="scientific">Aurantiacibacter gilvus</name>
    <dbReference type="NCBI Taxonomy" id="3139141"/>
    <lineage>
        <taxon>Bacteria</taxon>
        <taxon>Pseudomonadati</taxon>
        <taxon>Pseudomonadota</taxon>
        <taxon>Alphaproteobacteria</taxon>
        <taxon>Sphingomonadales</taxon>
        <taxon>Erythrobacteraceae</taxon>
        <taxon>Aurantiacibacter</taxon>
    </lineage>
</organism>
<gene>
    <name evidence="2" type="ORF">AAEO60_05060</name>
</gene>
<feature type="chain" id="PRO_5046395346" evidence="1">
    <location>
        <begin position="21"/>
        <end position="288"/>
    </location>
</feature>
<protein>
    <submittedName>
        <fullName evidence="2">DUF5694 domain-containing protein</fullName>
    </submittedName>
</protein>
<comment type="caution">
    <text evidence="2">The sequence shown here is derived from an EMBL/GenBank/DDBJ whole genome shotgun (WGS) entry which is preliminary data.</text>
</comment>
<name>A0ABU9IC87_9SPHN</name>
<reference evidence="2 3" key="1">
    <citation type="submission" date="2024-04" db="EMBL/GenBank/DDBJ databases">
        <title>Aurantiacibacter sp. DGU6 16S ribosomal RNA gene Genome sequencing and assembly.</title>
        <authorList>
            <person name="Park S."/>
        </authorList>
    </citation>
    <scope>NUCLEOTIDE SEQUENCE [LARGE SCALE GENOMIC DNA]</scope>
    <source>
        <strain evidence="2 3">DGU6</strain>
    </source>
</reference>
<sequence length="288" mass="31506">MRFASLGALALAVTPVAVLADHHAEAPADAPVEVMVLGVYHFDNPGLDMVNVEVDDVLTPQRQSDLQAITDSLAGWAPTRVLLEAQPDTEDLHLESYRTGAAQRVAEDRNEHFQLGYRLALQMGHEDVYGFDERGGEGEPDYFPVQAVQAWAEANGAMPKFGALVGRVESIVAEISADDAECSIARNLVQHNDPGLARETHGAFYYGMMQFGDADEQPGAELNAYWYMRNAKMFAKVGLIAEPGDRVLIIVGSGHKYWLDHFASEAEGYTSVDPRPWLEAADDGRCNS</sequence>
<dbReference type="Proteomes" id="UP001497045">
    <property type="component" value="Unassembled WGS sequence"/>
</dbReference>
<keyword evidence="1" id="KW-0732">Signal</keyword>
<feature type="signal peptide" evidence="1">
    <location>
        <begin position="1"/>
        <end position="20"/>
    </location>
</feature>
<dbReference type="EMBL" id="JBBYHV010000001">
    <property type="protein sequence ID" value="MEL1250033.1"/>
    <property type="molecule type" value="Genomic_DNA"/>
</dbReference>
<proteinExistence type="predicted"/>
<dbReference type="InterPro" id="IPR043749">
    <property type="entry name" value="DUF5694"/>
</dbReference>
<dbReference type="RefSeq" id="WP_341672551.1">
    <property type="nucleotide sequence ID" value="NZ_JBBYHV010000001.1"/>
</dbReference>
<keyword evidence="3" id="KW-1185">Reference proteome</keyword>
<evidence type="ECO:0000313" key="2">
    <source>
        <dbReference type="EMBL" id="MEL1250033.1"/>
    </source>
</evidence>